<feature type="domain" description="DUF7151" evidence="7">
    <location>
        <begin position="92"/>
        <end position="135"/>
    </location>
</feature>
<dbReference type="PANTHER" id="PTHR31018:SF3">
    <property type="entry name" value="RECEPTOR PROTEIN-TYROSINE KINASE"/>
    <property type="match status" value="1"/>
</dbReference>
<dbReference type="InterPro" id="IPR051648">
    <property type="entry name" value="CWI-Assembly_Regulator"/>
</dbReference>
<organism evidence="8 9">
    <name type="scientific">Myxococcus landrumensis</name>
    <dbReference type="NCBI Taxonomy" id="2813577"/>
    <lineage>
        <taxon>Bacteria</taxon>
        <taxon>Pseudomonadati</taxon>
        <taxon>Myxococcota</taxon>
        <taxon>Myxococcia</taxon>
        <taxon>Myxococcales</taxon>
        <taxon>Cystobacterineae</taxon>
        <taxon>Myxococcaceae</taxon>
        <taxon>Myxococcus</taxon>
    </lineage>
</organism>
<dbReference type="RefSeq" id="WP_206714444.1">
    <property type="nucleotide sequence ID" value="NZ_CP071091.1"/>
</dbReference>
<dbReference type="InterPro" id="IPR036941">
    <property type="entry name" value="Rcpt_L-dom_sf"/>
</dbReference>
<reference evidence="8 9" key="1">
    <citation type="submission" date="2021-02" db="EMBL/GenBank/DDBJ databases">
        <title>De Novo genome assembly of isolated myxobacteria.</title>
        <authorList>
            <person name="Stevens D.C."/>
        </authorList>
    </citation>
    <scope>NUCLEOTIDE SEQUENCE [LARGE SCALE GENOMIC DNA]</scope>
    <source>
        <strain evidence="8 9">SCHIC003</strain>
    </source>
</reference>
<keyword evidence="3" id="KW-0964">Secreted</keyword>
<evidence type="ECO:0000256" key="5">
    <source>
        <dbReference type="ARBA" id="ARBA00023180"/>
    </source>
</evidence>
<dbReference type="EMBL" id="CP071091">
    <property type="protein sequence ID" value="QSQ12729.1"/>
    <property type="molecule type" value="Genomic_DNA"/>
</dbReference>
<dbReference type="Proteomes" id="UP000663090">
    <property type="component" value="Chromosome"/>
</dbReference>
<dbReference type="Gene3D" id="3.80.20.20">
    <property type="entry name" value="Receptor L-domain"/>
    <property type="match status" value="2"/>
</dbReference>
<evidence type="ECO:0000256" key="2">
    <source>
        <dbReference type="ARBA" id="ARBA00022512"/>
    </source>
</evidence>
<keyword evidence="2" id="KW-0134">Cell wall</keyword>
<evidence type="ECO:0000313" key="8">
    <source>
        <dbReference type="EMBL" id="QSQ12729.1"/>
    </source>
</evidence>
<comment type="subcellular location">
    <subcellularLocation>
        <location evidence="1">Secreted</location>
        <location evidence="1">Cell wall</location>
    </subcellularLocation>
</comment>
<evidence type="ECO:0000259" key="7">
    <source>
        <dbReference type="Pfam" id="PF23657"/>
    </source>
</evidence>
<dbReference type="PROSITE" id="PS51257">
    <property type="entry name" value="PROKAR_LIPOPROTEIN"/>
    <property type="match status" value="1"/>
</dbReference>
<proteinExistence type="predicted"/>
<dbReference type="SUPFAM" id="SSF52058">
    <property type="entry name" value="L domain-like"/>
    <property type="match status" value="2"/>
</dbReference>
<sequence length="745" mass="79975">MNTHARALTSARTWAAFLFVLLLGGCDDIRMEDFVPFHATLTRSEVEPPGAQCEHGGTVVFAGQDENDDGVLAESEVDTARYVCARPLPTVLTRTRQEPSGAHCEHGGHAVETGPDANDDELLSDSEVTTTRYVCADALPVVLLHTRAEPAGAHCERGGRAVETGLDVDASGKLESTEVIATEYVCATAYPGVLVRTVQVPKGATCPHGGQLTHAGSDTDGDGLLSKEEATREVVSCLEPEPVLSRLVLLGVRPEPCGTQNAYAVEAGLDLDLDGVLDDDEVRATSRLCNPMVPLLRRHREEPPGARCITGGVAVMVGGDLNGDNDLQDDEVRHTVYVCQPSATFHGDYELRDVSDAVALQSIARVRGSLLISAPELREFIHPGLESVEGSLTVQDNSMMTRLELPSLRFVRGDITVTDHPRLTGVTLGSIDALGYPLWVSGSLRVERNSALTDLSGLGRVAPRLDFVLRKNNQLTVPGQFPFVEGLRGDLVIEFNDLLPAPPVFSHLLDIGGTLNLRGNPALGTLAGLRTLQRINEDLLIESSDSLTSISELSKLTSVGSVLSVMHNNELRTLSLPSLSRALTKLHVEENLKLEEVGPFSSMLETGDFLLLENPELLRVIGLGAPLNISGDLVIVGSKKLESLGAFAAVTSLRSLTVEYCDALTNLEGLHHVVTLKTLVVRQNPGLTALRLDALTNVSSEFKVMFNDWLPACQVIALAEAVHTGPLDQRYTRSNYEGAICAAPP</sequence>
<dbReference type="Pfam" id="PF23657">
    <property type="entry name" value="DUF7151"/>
    <property type="match status" value="5"/>
</dbReference>
<evidence type="ECO:0000256" key="3">
    <source>
        <dbReference type="ARBA" id="ARBA00022525"/>
    </source>
</evidence>
<evidence type="ECO:0000256" key="6">
    <source>
        <dbReference type="SAM" id="MobiDB-lite"/>
    </source>
</evidence>
<accession>A0ABX7N2R7</accession>
<evidence type="ECO:0000256" key="4">
    <source>
        <dbReference type="ARBA" id="ARBA00022729"/>
    </source>
</evidence>
<keyword evidence="5" id="KW-0325">Glycoprotein</keyword>
<name>A0ABX7N2R7_9BACT</name>
<dbReference type="InterPro" id="IPR055575">
    <property type="entry name" value="DUF7151"/>
</dbReference>
<gene>
    <name evidence="8" type="ORF">JY572_30920</name>
</gene>
<feature type="domain" description="DUF7151" evidence="7">
    <location>
        <begin position="41"/>
        <end position="84"/>
    </location>
</feature>
<evidence type="ECO:0000313" key="9">
    <source>
        <dbReference type="Proteomes" id="UP000663090"/>
    </source>
</evidence>
<feature type="domain" description="DUF7151" evidence="7">
    <location>
        <begin position="299"/>
        <end position="339"/>
    </location>
</feature>
<feature type="region of interest" description="Disordered" evidence="6">
    <location>
        <begin position="96"/>
        <end position="119"/>
    </location>
</feature>
<keyword evidence="4" id="KW-0732">Signal</keyword>
<feature type="domain" description="DUF7151" evidence="7">
    <location>
        <begin position="143"/>
        <end position="186"/>
    </location>
</feature>
<dbReference type="PANTHER" id="PTHR31018">
    <property type="entry name" value="SPORULATION-SPECIFIC PROTEIN-RELATED"/>
    <property type="match status" value="1"/>
</dbReference>
<keyword evidence="9" id="KW-1185">Reference proteome</keyword>
<protein>
    <recommendedName>
        <fullName evidence="7">DUF7151 domain-containing protein</fullName>
    </recommendedName>
</protein>
<evidence type="ECO:0000256" key="1">
    <source>
        <dbReference type="ARBA" id="ARBA00004191"/>
    </source>
</evidence>
<feature type="domain" description="DUF7151" evidence="7">
    <location>
        <begin position="194"/>
        <end position="231"/>
    </location>
</feature>